<dbReference type="OrthoDB" id="179763at2"/>
<dbReference type="PANTHER" id="PTHR22603:SF66">
    <property type="entry name" value="ETHANOLAMINE KINASE"/>
    <property type="match status" value="1"/>
</dbReference>
<protein>
    <submittedName>
        <fullName evidence="2">Phosphotransferase enzyme family protein</fullName>
    </submittedName>
</protein>
<keyword evidence="3" id="KW-1185">Reference proteome</keyword>
<evidence type="ECO:0000259" key="1">
    <source>
        <dbReference type="Pfam" id="PF01636"/>
    </source>
</evidence>
<proteinExistence type="predicted"/>
<dbReference type="PANTHER" id="PTHR22603">
    <property type="entry name" value="CHOLINE/ETHANOALAMINE KINASE"/>
    <property type="match status" value="1"/>
</dbReference>
<accession>A0A1Y6FXG0</accession>
<name>A0A1Y6FXG0_9GAMM</name>
<gene>
    <name evidence="2" type="ORF">SAMN06297229_1960</name>
</gene>
<reference evidence="3" key="1">
    <citation type="submission" date="2017-04" db="EMBL/GenBank/DDBJ databases">
        <authorList>
            <person name="Varghese N."/>
            <person name="Submissions S."/>
        </authorList>
    </citation>
    <scope>NUCLEOTIDE SEQUENCE [LARGE SCALE GENOMIC DNA]</scope>
</reference>
<dbReference type="Pfam" id="PF01636">
    <property type="entry name" value="APH"/>
    <property type="match status" value="1"/>
</dbReference>
<evidence type="ECO:0000313" key="3">
    <source>
        <dbReference type="Proteomes" id="UP000194450"/>
    </source>
</evidence>
<dbReference type="SUPFAM" id="SSF56112">
    <property type="entry name" value="Protein kinase-like (PK-like)"/>
    <property type="match status" value="1"/>
</dbReference>
<dbReference type="EMBL" id="FXWH01000002">
    <property type="protein sequence ID" value="SMQ80046.1"/>
    <property type="molecule type" value="Genomic_DNA"/>
</dbReference>
<dbReference type="Gene3D" id="3.30.200.20">
    <property type="entry name" value="Phosphorylase Kinase, domain 1"/>
    <property type="match status" value="1"/>
</dbReference>
<dbReference type="RefSeq" id="WP_086435093.1">
    <property type="nucleotide sequence ID" value="NZ_FXWH01000002.1"/>
</dbReference>
<organism evidence="2 3">
    <name type="scientific">Pseudidiomarina planktonica</name>
    <dbReference type="NCBI Taxonomy" id="1323738"/>
    <lineage>
        <taxon>Bacteria</taxon>
        <taxon>Pseudomonadati</taxon>
        <taxon>Pseudomonadota</taxon>
        <taxon>Gammaproteobacteria</taxon>
        <taxon>Alteromonadales</taxon>
        <taxon>Idiomarinaceae</taxon>
        <taxon>Pseudidiomarina</taxon>
    </lineage>
</organism>
<evidence type="ECO:0000313" key="2">
    <source>
        <dbReference type="EMBL" id="SMQ80046.1"/>
    </source>
</evidence>
<dbReference type="GO" id="GO:0006646">
    <property type="term" value="P:phosphatidylethanolamine biosynthetic process"/>
    <property type="evidence" value="ECO:0007669"/>
    <property type="project" value="TreeGrafter"/>
</dbReference>
<dbReference type="GO" id="GO:0005737">
    <property type="term" value="C:cytoplasm"/>
    <property type="evidence" value="ECO:0007669"/>
    <property type="project" value="TreeGrafter"/>
</dbReference>
<dbReference type="InterPro" id="IPR011009">
    <property type="entry name" value="Kinase-like_dom_sf"/>
</dbReference>
<dbReference type="InterPro" id="IPR002575">
    <property type="entry name" value="Aminoglycoside_PTrfase"/>
</dbReference>
<sequence>MQTEWLTTLPLAGPIAIEPLYEGVANQVYKLNSADGIYVLKHFCHDHSYGMDRVLEVKMQEQLALQNIAPEVLHFDQNRGLLLQPYIEEPDLKHAGMNEGDAIRGLAEALSRVHAVKISAPMWSLHERLNTYLEGLEVYDADTARQFRQRLKRHRGMLDAWGARPVFCHNDLAMHHVFSGSPMLIIDWEYAGFGERLFDIASAVLVNRLSSAQSNSLIHAYEGYTGVSLDRSSLESWGELATITNQLWYELHHHLQKLNQ</sequence>
<dbReference type="Proteomes" id="UP000194450">
    <property type="component" value="Unassembled WGS sequence"/>
</dbReference>
<dbReference type="AlphaFoldDB" id="A0A1Y6FXG0"/>
<keyword evidence="2" id="KW-0808">Transferase</keyword>
<feature type="domain" description="Aminoglycoside phosphotransferase" evidence="1">
    <location>
        <begin position="17"/>
        <end position="226"/>
    </location>
</feature>
<dbReference type="Gene3D" id="3.90.1200.10">
    <property type="match status" value="1"/>
</dbReference>
<dbReference type="GO" id="GO:0004305">
    <property type="term" value="F:ethanolamine kinase activity"/>
    <property type="evidence" value="ECO:0007669"/>
    <property type="project" value="TreeGrafter"/>
</dbReference>